<proteinExistence type="predicted"/>
<protein>
    <submittedName>
        <fullName evidence="1">Uncharacterized protein</fullName>
    </submittedName>
</protein>
<name>A0ABV0NM54_9TELE</name>
<evidence type="ECO:0000313" key="1">
    <source>
        <dbReference type="EMBL" id="MEQ2172487.1"/>
    </source>
</evidence>
<gene>
    <name evidence="1" type="ORF">GOODEAATRI_021553</name>
</gene>
<comment type="caution">
    <text evidence="1">The sequence shown here is derived from an EMBL/GenBank/DDBJ whole genome shotgun (WGS) entry which is preliminary data.</text>
</comment>
<dbReference type="EMBL" id="JAHRIO010042092">
    <property type="protein sequence ID" value="MEQ2172487.1"/>
    <property type="molecule type" value="Genomic_DNA"/>
</dbReference>
<sequence length="213" mass="23490">MECYAHQLNLIMQPSTSNIFKATLAPVPSERQEPWPCCWNIFLDVFHIVPHVDLLYAKLQKYIDSVHIKTCIQQDIKYIRLESLKEFFVKEVRCSASMCVGACGPREPVLALAYVQASRACLCLSVSAAVSNSALTAVGQSQPGSDLSVYLSTFNLLLFHSLSSCPEFFICSLSGSAAPLFLSVSFSPHRFTGFSFFLKLHPASPFAPPSMPS</sequence>
<accession>A0ABV0NM54</accession>
<evidence type="ECO:0000313" key="2">
    <source>
        <dbReference type="Proteomes" id="UP001476798"/>
    </source>
</evidence>
<organism evidence="1 2">
    <name type="scientific">Goodea atripinnis</name>
    <dbReference type="NCBI Taxonomy" id="208336"/>
    <lineage>
        <taxon>Eukaryota</taxon>
        <taxon>Metazoa</taxon>
        <taxon>Chordata</taxon>
        <taxon>Craniata</taxon>
        <taxon>Vertebrata</taxon>
        <taxon>Euteleostomi</taxon>
        <taxon>Actinopterygii</taxon>
        <taxon>Neopterygii</taxon>
        <taxon>Teleostei</taxon>
        <taxon>Neoteleostei</taxon>
        <taxon>Acanthomorphata</taxon>
        <taxon>Ovalentaria</taxon>
        <taxon>Atherinomorphae</taxon>
        <taxon>Cyprinodontiformes</taxon>
        <taxon>Goodeidae</taxon>
        <taxon>Goodea</taxon>
    </lineage>
</organism>
<reference evidence="1 2" key="1">
    <citation type="submission" date="2021-06" db="EMBL/GenBank/DDBJ databases">
        <authorList>
            <person name="Palmer J.M."/>
        </authorList>
    </citation>
    <scope>NUCLEOTIDE SEQUENCE [LARGE SCALE GENOMIC DNA]</scope>
    <source>
        <strain evidence="1 2">GA_2019</strain>
        <tissue evidence="1">Muscle</tissue>
    </source>
</reference>
<keyword evidence="2" id="KW-1185">Reference proteome</keyword>
<dbReference type="Proteomes" id="UP001476798">
    <property type="component" value="Unassembled WGS sequence"/>
</dbReference>